<dbReference type="Proteomes" id="UP000236151">
    <property type="component" value="Unassembled WGS sequence"/>
</dbReference>
<accession>A0A2K2FC46</accession>
<keyword evidence="4" id="KW-1185">Reference proteome</keyword>
<protein>
    <recommendedName>
        <fullName evidence="5">ABC transporter substrate-binding protein</fullName>
    </recommendedName>
</protein>
<organism evidence="3 4">
    <name type="scientific">Clostridium thermosuccinogenes</name>
    <dbReference type="NCBI Taxonomy" id="84032"/>
    <lineage>
        <taxon>Bacteria</taxon>
        <taxon>Bacillati</taxon>
        <taxon>Bacillota</taxon>
        <taxon>Clostridia</taxon>
        <taxon>Eubacteriales</taxon>
        <taxon>Clostridiaceae</taxon>
        <taxon>Clostridium</taxon>
    </lineage>
</organism>
<dbReference type="EMBL" id="NIOJ01000036">
    <property type="protein sequence ID" value="PNT97532.1"/>
    <property type="molecule type" value="Genomic_DNA"/>
</dbReference>
<dbReference type="PROSITE" id="PS51257">
    <property type="entry name" value="PROKAR_LIPOPROTEIN"/>
    <property type="match status" value="1"/>
</dbReference>
<dbReference type="PANTHER" id="PTHR43649:SF12">
    <property type="entry name" value="DIACETYLCHITOBIOSE BINDING PROTEIN DASA"/>
    <property type="match status" value="1"/>
</dbReference>
<reference evidence="3 4" key="1">
    <citation type="submission" date="2017-06" db="EMBL/GenBank/DDBJ databases">
        <title>Investigating the central metabolism of Clostridium thermosuccinogenes.</title>
        <authorList>
            <person name="Koendjbiharie J.G."/>
            <person name="van Kranenburg R."/>
        </authorList>
    </citation>
    <scope>NUCLEOTIDE SEQUENCE [LARGE SCALE GENOMIC DNA]</scope>
    <source>
        <strain evidence="3 4">DSM 5806</strain>
    </source>
</reference>
<evidence type="ECO:0000313" key="3">
    <source>
        <dbReference type="EMBL" id="PNT97532.1"/>
    </source>
</evidence>
<dbReference type="PANTHER" id="PTHR43649">
    <property type="entry name" value="ARABINOSE-BINDING PROTEIN-RELATED"/>
    <property type="match status" value="1"/>
</dbReference>
<evidence type="ECO:0000313" key="4">
    <source>
        <dbReference type="Proteomes" id="UP000236151"/>
    </source>
</evidence>
<dbReference type="KEGG" id="cthd:CDO33_09770"/>
<dbReference type="Gene3D" id="3.40.190.10">
    <property type="entry name" value="Periplasmic binding protein-like II"/>
    <property type="match status" value="2"/>
</dbReference>
<feature type="region of interest" description="Disordered" evidence="1">
    <location>
        <begin position="24"/>
        <end position="53"/>
    </location>
</feature>
<dbReference type="SUPFAM" id="SSF53850">
    <property type="entry name" value="Periplasmic binding protein-like II"/>
    <property type="match status" value="1"/>
</dbReference>
<proteinExistence type="predicted"/>
<name>A0A2K2FC46_9CLOT</name>
<evidence type="ECO:0000256" key="1">
    <source>
        <dbReference type="SAM" id="MobiDB-lite"/>
    </source>
</evidence>
<feature type="compositionally biased region" description="Polar residues" evidence="1">
    <location>
        <begin position="26"/>
        <end position="38"/>
    </location>
</feature>
<evidence type="ECO:0008006" key="5">
    <source>
        <dbReference type="Google" id="ProtNLM"/>
    </source>
</evidence>
<feature type="signal peptide" evidence="2">
    <location>
        <begin position="1"/>
        <end position="19"/>
    </location>
</feature>
<dbReference type="AlphaFoldDB" id="A0A2K2FC46"/>
<sequence length="591" mass="66640">MKNFLAVLLLFCMALSVMACGGAKNGQDSTTEPSGTSEASKDDTGGSSEEGAKDNLADIIPKDTITLDVYTQLANYSGEQIGWFGQVIKEKFNVKLNIINEGEGTFATRMESGNLGDIVVFGNDSDEYLQAINAGLLLDWEEDNLLQDYGAYIKENMQKALEKNKKISPDGKLYGFGHNVGSSSSEHEAFFYRPDIRWDLYKKLGYPEVNTLEDFVDLLEKMVQLEPTSDTGGKTYGVSLFPDWDGNMVMMVKATGALYGYDEFGFGLYNVNTQTYEDALKKDGMYLRALKFYNQLYQRGLLDPDSMTQTYDEMIEKYKTGAAFFNIFDWMASGVYNNDDHLDKGKAMMPLAANDQKNLCYGLNINGGNRVWTIGAKTNYPELCMAIINWLSTPEGTMVSFYGPKGVTWDYDDQGRPYLTELGEATQKDGETQMTNGYSGTFNDGTNKINNTTWSKDAVNPEASNGDTYNSNRWETRLSRPVKEIEQDWRNFTGALDVNEYLEKNGYISISIGTSYSEPPKSDELTFKWNQVAETIKTYSWKAIYAKNDDEFESIVEEMIQKANDYGYQQCVEFQQEQARIRTSLENESKQ</sequence>
<evidence type="ECO:0000256" key="2">
    <source>
        <dbReference type="SAM" id="SignalP"/>
    </source>
</evidence>
<dbReference type="InterPro" id="IPR050490">
    <property type="entry name" value="Bact_solute-bd_prot1"/>
</dbReference>
<dbReference type="OrthoDB" id="3235892at2"/>
<keyword evidence="2" id="KW-0732">Signal</keyword>
<feature type="chain" id="PRO_5038500230" description="ABC transporter substrate-binding protein" evidence="2">
    <location>
        <begin position="20"/>
        <end position="591"/>
    </location>
</feature>
<feature type="compositionally biased region" description="Basic and acidic residues" evidence="1">
    <location>
        <begin position="39"/>
        <end position="53"/>
    </location>
</feature>
<gene>
    <name evidence="3" type="ORF">CDQ84_13175</name>
</gene>
<comment type="caution">
    <text evidence="3">The sequence shown here is derived from an EMBL/GenBank/DDBJ whole genome shotgun (WGS) entry which is preliminary data.</text>
</comment>